<evidence type="ECO:0000313" key="6">
    <source>
        <dbReference type="Proteomes" id="UP000678499"/>
    </source>
</evidence>
<dbReference type="GO" id="GO:0075523">
    <property type="term" value="P:viral translational frameshifting"/>
    <property type="evidence" value="ECO:0007669"/>
    <property type="project" value="UniProtKB-KW"/>
</dbReference>
<dbReference type="Gene3D" id="3.40.630.60">
    <property type="match status" value="1"/>
</dbReference>
<dbReference type="Pfam" id="PF02100">
    <property type="entry name" value="ODC_AZ"/>
    <property type="match status" value="1"/>
</dbReference>
<dbReference type="GO" id="GO:0008073">
    <property type="term" value="F:ornithine decarboxylase inhibitor activity"/>
    <property type="evidence" value="ECO:0007669"/>
    <property type="project" value="InterPro"/>
</dbReference>
<dbReference type="SUPFAM" id="SSF55729">
    <property type="entry name" value="Acyl-CoA N-acyltransferases (Nat)"/>
    <property type="match status" value="1"/>
</dbReference>
<comment type="subunit">
    <text evidence="2">Interacts with ODC1 and thereby sterically blocks ODC homodimerization.</text>
</comment>
<protein>
    <recommendedName>
        <fullName evidence="3">Ornithine decarboxylase antizyme</fullName>
    </recommendedName>
</protein>
<gene>
    <name evidence="5" type="ORF">NMOB1V02_LOCUS3487</name>
</gene>
<dbReference type="OrthoDB" id="5959761at2759"/>
<evidence type="ECO:0000256" key="1">
    <source>
        <dbReference type="ARBA" id="ARBA00008796"/>
    </source>
</evidence>
<dbReference type="AlphaFoldDB" id="A0A7R9BII4"/>
<accession>A0A7R9BII4</accession>
<evidence type="ECO:0000256" key="4">
    <source>
        <dbReference type="ARBA" id="ARBA00022758"/>
    </source>
</evidence>
<dbReference type="InterPro" id="IPR002993">
    <property type="entry name" value="ODC_AZ"/>
</dbReference>
<dbReference type="PANTHER" id="PTHR10279:SF10">
    <property type="entry name" value="ORNITHINE DECARBOXYLASE ANTIZYME"/>
    <property type="match status" value="1"/>
</dbReference>
<comment type="similarity">
    <text evidence="1">Belongs to the ODC antizyme family.</text>
</comment>
<dbReference type="Proteomes" id="UP000678499">
    <property type="component" value="Unassembled WGS sequence"/>
</dbReference>
<dbReference type="GO" id="GO:0045732">
    <property type="term" value="P:positive regulation of protein catabolic process"/>
    <property type="evidence" value="ECO:0007669"/>
    <property type="project" value="TreeGrafter"/>
</dbReference>
<name>A0A7R9BII4_9CRUS</name>
<sequence>MLFNCASAVAQGAAVWGPSKSLLWWYVTSVSTVEFWTHVTTGRYPLETLNITKDLSYLLQCCEVADVHSQALRINYELSLSATTSAVWETVYRQKRLYVALQTSNGHLPMASKQGFVTMLEFAEEELGCSEIIVCIPKANAERAALMKTFMFLGFSVLPPSHEFVAPSTDKIFMCYSFD</sequence>
<dbReference type="InterPro" id="IPR016181">
    <property type="entry name" value="Acyl_CoA_acyltransferase"/>
</dbReference>
<keyword evidence="6" id="KW-1185">Reference proteome</keyword>
<evidence type="ECO:0000256" key="3">
    <source>
        <dbReference type="ARBA" id="ARBA00017712"/>
    </source>
</evidence>
<dbReference type="InterPro" id="IPR038581">
    <property type="entry name" value="ODC_AZ_sf"/>
</dbReference>
<dbReference type="GO" id="GO:0005737">
    <property type="term" value="C:cytoplasm"/>
    <property type="evidence" value="ECO:0007669"/>
    <property type="project" value="TreeGrafter"/>
</dbReference>
<dbReference type="PANTHER" id="PTHR10279">
    <property type="entry name" value="ORNITHINE DECARBOXYLASE ANTIZYME"/>
    <property type="match status" value="1"/>
</dbReference>
<evidence type="ECO:0000256" key="2">
    <source>
        <dbReference type="ARBA" id="ARBA00011836"/>
    </source>
</evidence>
<keyword evidence="4" id="KW-0688">Ribosomal frameshifting</keyword>
<evidence type="ECO:0000313" key="5">
    <source>
        <dbReference type="EMBL" id="CAD7275698.1"/>
    </source>
</evidence>
<dbReference type="EMBL" id="OA882498">
    <property type="protein sequence ID" value="CAD7275698.1"/>
    <property type="molecule type" value="Genomic_DNA"/>
</dbReference>
<dbReference type="EMBL" id="CAJPEX010000461">
    <property type="protein sequence ID" value="CAG0915850.1"/>
    <property type="molecule type" value="Genomic_DNA"/>
</dbReference>
<organism evidence="5">
    <name type="scientific">Notodromas monacha</name>
    <dbReference type="NCBI Taxonomy" id="399045"/>
    <lineage>
        <taxon>Eukaryota</taxon>
        <taxon>Metazoa</taxon>
        <taxon>Ecdysozoa</taxon>
        <taxon>Arthropoda</taxon>
        <taxon>Crustacea</taxon>
        <taxon>Oligostraca</taxon>
        <taxon>Ostracoda</taxon>
        <taxon>Podocopa</taxon>
        <taxon>Podocopida</taxon>
        <taxon>Cypridocopina</taxon>
        <taxon>Cypridoidea</taxon>
        <taxon>Cyprididae</taxon>
        <taxon>Notodromas</taxon>
    </lineage>
</organism>
<reference evidence="5" key="1">
    <citation type="submission" date="2020-11" db="EMBL/GenBank/DDBJ databases">
        <authorList>
            <person name="Tran Van P."/>
        </authorList>
    </citation>
    <scope>NUCLEOTIDE SEQUENCE</scope>
</reference>
<dbReference type="GO" id="GO:0005634">
    <property type="term" value="C:nucleus"/>
    <property type="evidence" value="ECO:0007669"/>
    <property type="project" value="TreeGrafter"/>
</dbReference>
<proteinExistence type="inferred from homology"/>